<evidence type="ECO:0000256" key="4">
    <source>
        <dbReference type="ARBA" id="ARBA00022833"/>
    </source>
</evidence>
<dbReference type="Gene3D" id="3.60.15.10">
    <property type="entry name" value="Ribonuclease Z/Hydroxyacylglutathione hydrolase-like"/>
    <property type="match status" value="1"/>
</dbReference>
<comment type="cofactor">
    <cofactor evidence="1">
        <name>Zn(2+)</name>
        <dbReference type="ChEBI" id="CHEBI:29105"/>
    </cofactor>
</comment>
<dbReference type="RefSeq" id="WP_165565795.1">
    <property type="nucleotide sequence ID" value="NZ_CP045857.1"/>
</dbReference>
<dbReference type="EMBL" id="CP045857">
    <property type="protein sequence ID" value="QIJ06252.1"/>
    <property type="molecule type" value="Genomic_DNA"/>
</dbReference>
<evidence type="ECO:0000256" key="1">
    <source>
        <dbReference type="ARBA" id="ARBA00001947"/>
    </source>
</evidence>
<dbReference type="PANTHER" id="PTHR46233">
    <property type="entry name" value="HYDROXYACYLGLUTATHIONE HYDROLASE GLOC"/>
    <property type="match status" value="1"/>
</dbReference>
<accession>A0A6G7LWV9</accession>
<dbReference type="InterPro" id="IPR051453">
    <property type="entry name" value="MBL_Glyoxalase_II"/>
</dbReference>
<evidence type="ECO:0000313" key="6">
    <source>
        <dbReference type="EMBL" id="QIJ06252.1"/>
    </source>
</evidence>
<dbReference type="InterPro" id="IPR036866">
    <property type="entry name" value="RibonucZ/Hydroxyglut_hydro"/>
</dbReference>
<keyword evidence="3 6" id="KW-0378">Hydrolase</keyword>
<feature type="domain" description="Metallo-beta-lactamase" evidence="5">
    <location>
        <begin position="17"/>
        <end position="196"/>
    </location>
</feature>
<dbReference type="PANTHER" id="PTHR46233:SF3">
    <property type="entry name" value="HYDROXYACYLGLUTATHIONE HYDROLASE GLOC"/>
    <property type="match status" value="1"/>
</dbReference>
<keyword evidence="2" id="KW-0479">Metal-binding</keyword>
<dbReference type="AlphaFoldDB" id="A0A6G7LWV9"/>
<dbReference type="GO" id="GO:0046872">
    <property type="term" value="F:metal ion binding"/>
    <property type="evidence" value="ECO:0007669"/>
    <property type="project" value="UniProtKB-KW"/>
</dbReference>
<proteinExistence type="predicted"/>
<evidence type="ECO:0000256" key="3">
    <source>
        <dbReference type="ARBA" id="ARBA00022801"/>
    </source>
</evidence>
<protein>
    <submittedName>
        <fullName evidence="6">MBL fold metallo-hydrolase</fullName>
    </submittedName>
</protein>
<name>A0A6G7LWV9_9GAMM</name>
<dbReference type="SUPFAM" id="SSF56281">
    <property type="entry name" value="Metallo-hydrolase/oxidoreductase"/>
    <property type="match status" value="1"/>
</dbReference>
<dbReference type="GO" id="GO:0016787">
    <property type="term" value="F:hydrolase activity"/>
    <property type="evidence" value="ECO:0007669"/>
    <property type="project" value="UniProtKB-KW"/>
</dbReference>
<evidence type="ECO:0000313" key="7">
    <source>
        <dbReference type="Proteomes" id="UP000502117"/>
    </source>
</evidence>
<dbReference type="CDD" id="cd07737">
    <property type="entry name" value="YcbL-like_MBL-fold"/>
    <property type="match status" value="1"/>
</dbReference>
<dbReference type="KEGG" id="schk:GII14_20180"/>
<evidence type="ECO:0000259" key="5">
    <source>
        <dbReference type="SMART" id="SM00849"/>
    </source>
</evidence>
<dbReference type="Pfam" id="PF00753">
    <property type="entry name" value="Lactamase_B"/>
    <property type="match status" value="1"/>
</dbReference>
<dbReference type="SMART" id="SM00849">
    <property type="entry name" value="Lactamase_B"/>
    <property type="match status" value="1"/>
</dbReference>
<dbReference type="Proteomes" id="UP000502117">
    <property type="component" value="Chromosome"/>
</dbReference>
<organism evidence="6 7">
    <name type="scientific">Shewanella chilikensis</name>
    <dbReference type="NCBI Taxonomy" id="558541"/>
    <lineage>
        <taxon>Bacteria</taxon>
        <taxon>Pseudomonadati</taxon>
        <taxon>Pseudomonadota</taxon>
        <taxon>Gammaproteobacteria</taxon>
        <taxon>Alteromonadales</taxon>
        <taxon>Shewanellaceae</taxon>
        <taxon>Shewanella</taxon>
    </lineage>
</organism>
<keyword evidence="4" id="KW-0862">Zinc</keyword>
<reference evidence="6 7" key="1">
    <citation type="submission" date="2019-11" db="EMBL/GenBank/DDBJ databases">
        <title>Complete Genome Sequence of Shewanella chilikensis Strain DC57, Isolated from Corroded Seal Rings at a floating production facility in Australia.</title>
        <authorList>
            <person name="Salgar-Chaparro S.J."/>
            <person name="Castillo-Villamizar G.A."/>
            <person name="Poehlein A."/>
            <person name="Daniel R."/>
            <person name="Machuca L."/>
        </authorList>
    </citation>
    <scope>NUCLEOTIDE SEQUENCE [LARGE SCALE GENOMIC DNA]</scope>
    <source>
        <strain evidence="6 7">DC57</strain>
    </source>
</reference>
<dbReference type="InterPro" id="IPR001279">
    <property type="entry name" value="Metallo-B-lactamas"/>
</dbReference>
<sequence length="215" mass="24067">MTQNVNFKIIPVTHYKQNACVVWQDGCNKAAVIDPGGEVEKITSFIEDNKLELDKILLTHGHIDHIGAARLLAESSSTEILGPHKDDTFLFDMLPEECRLYQFPHCDVFYPDSFLEQDDTIWVGELQLQVIHCPGHTPGHLVFFAPAAKLAWVGDVLFRHSIGRCDFPGGNHAALLDSIKNKLWPLGGDTCFIPGHGPMSTFAEERRHNPYVADH</sequence>
<gene>
    <name evidence="6" type="ORF">GII14_20180</name>
</gene>
<evidence type="ECO:0000256" key="2">
    <source>
        <dbReference type="ARBA" id="ARBA00022723"/>
    </source>
</evidence>